<protein>
    <submittedName>
        <fullName evidence="1">Uncharacterized protein</fullName>
    </submittedName>
</protein>
<dbReference type="Proteomes" id="UP001177003">
    <property type="component" value="Chromosome 5"/>
</dbReference>
<sequence>MRFIADDLALAQSPVSEEDLMNPITNATTVSFITTISWLFDIGDSHHVTFETSGLQHASAYGGPDKILIGNELIFKGSFLFFV</sequence>
<proteinExistence type="predicted"/>
<organism evidence="1 2">
    <name type="scientific">Lactuca saligna</name>
    <name type="common">Willowleaf lettuce</name>
    <dbReference type="NCBI Taxonomy" id="75948"/>
    <lineage>
        <taxon>Eukaryota</taxon>
        <taxon>Viridiplantae</taxon>
        <taxon>Streptophyta</taxon>
        <taxon>Embryophyta</taxon>
        <taxon>Tracheophyta</taxon>
        <taxon>Spermatophyta</taxon>
        <taxon>Magnoliopsida</taxon>
        <taxon>eudicotyledons</taxon>
        <taxon>Gunneridae</taxon>
        <taxon>Pentapetalae</taxon>
        <taxon>asterids</taxon>
        <taxon>campanulids</taxon>
        <taxon>Asterales</taxon>
        <taxon>Asteraceae</taxon>
        <taxon>Cichorioideae</taxon>
        <taxon>Cichorieae</taxon>
        <taxon>Lactucinae</taxon>
        <taxon>Lactuca</taxon>
    </lineage>
</organism>
<reference evidence="1" key="1">
    <citation type="submission" date="2023-04" db="EMBL/GenBank/DDBJ databases">
        <authorList>
            <person name="Vijverberg K."/>
            <person name="Xiong W."/>
            <person name="Schranz E."/>
        </authorList>
    </citation>
    <scope>NUCLEOTIDE SEQUENCE</scope>
</reference>
<evidence type="ECO:0000313" key="1">
    <source>
        <dbReference type="EMBL" id="CAI9283679.1"/>
    </source>
</evidence>
<dbReference type="EMBL" id="OX465081">
    <property type="protein sequence ID" value="CAI9283679.1"/>
    <property type="molecule type" value="Genomic_DNA"/>
</dbReference>
<evidence type="ECO:0000313" key="2">
    <source>
        <dbReference type="Proteomes" id="UP001177003"/>
    </source>
</evidence>
<name>A0AA35Z0P8_LACSI</name>
<accession>A0AA35Z0P8</accession>
<dbReference type="AlphaFoldDB" id="A0AA35Z0P8"/>
<keyword evidence="2" id="KW-1185">Reference proteome</keyword>
<gene>
    <name evidence="1" type="ORF">LSALG_LOCUS23261</name>
</gene>